<dbReference type="Proteomes" id="UP000677875">
    <property type="component" value="Unassembled WGS sequence"/>
</dbReference>
<sequence>MPVGPARLTGRLVLPPGAGSLVVLAHGSGCSRYSPRNRHLAAALGRAGLGTLLLDLLTSGEERAPDALFDIPLLAGRLSETTRWLARETGLPVGLLGAGTSAGAVLEAAAGDGGVHAVVCCGGRPDLAGPAALARVRAPTLFVVGALDARVLGLNRLAAGRLRCEHRLAVVPGATRLFTEPGALEAVARLAAGWFTAHRPRPAMV</sequence>
<keyword evidence="2" id="KW-1185">Reference proteome</keyword>
<reference evidence="1" key="1">
    <citation type="submission" date="2021-04" db="EMBL/GenBank/DDBJ databases">
        <title>Genome seq and assembly of Streptomyces sp. RG38.</title>
        <authorList>
            <person name="Chhetri G."/>
        </authorList>
    </citation>
    <scope>NUCLEOTIDE SEQUENCE</scope>
    <source>
        <strain evidence="1">RG38</strain>
    </source>
</reference>
<dbReference type="EMBL" id="JAGPNL010000002">
    <property type="protein sequence ID" value="MBQ0827106.1"/>
    <property type="molecule type" value="Genomic_DNA"/>
</dbReference>
<dbReference type="GO" id="GO:0016787">
    <property type="term" value="F:hydrolase activity"/>
    <property type="evidence" value="ECO:0007669"/>
    <property type="project" value="UniProtKB-KW"/>
</dbReference>
<comment type="caution">
    <text evidence="1">The sequence shown here is derived from an EMBL/GenBank/DDBJ whole genome shotgun (WGS) entry which is preliminary data.</text>
</comment>
<proteinExistence type="predicted"/>
<accession>A0A940XID0</accession>
<keyword evidence="1" id="KW-0378">Hydrolase</keyword>
<dbReference type="Gene3D" id="3.40.50.1820">
    <property type="entry name" value="alpha/beta hydrolase"/>
    <property type="match status" value="1"/>
</dbReference>
<evidence type="ECO:0000313" key="2">
    <source>
        <dbReference type="Proteomes" id="UP000677875"/>
    </source>
</evidence>
<organism evidence="1 2">
    <name type="scientific">Streptomyces tagetis</name>
    <dbReference type="NCBI Taxonomy" id="2820809"/>
    <lineage>
        <taxon>Bacteria</taxon>
        <taxon>Bacillati</taxon>
        <taxon>Actinomycetota</taxon>
        <taxon>Actinomycetes</taxon>
        <taxon>Kitasatosporales</taxon>
        <taxon>Streptomycetaceae</taxon>
        <taxon>Streptomyces</taxon>
    </lineage>
</organism>
<dbReference type="AlphaFoldDB" id="A0A940XID0"/>
<gene>
    <name evidence="1" type="ORF">J5Y05_11360</name>
</gene>
<evidence type="ECO:0000313" key="1">
    <source>
        <dbReference type="EMBL" id="MBQ0827106.1"/>
    </source>
</evidence>
<dbReference type="SUPFAM" id="SSF53474">
    <property type="entry name" value="alpha/beta-Hydrolases"/>
    <property type="match status" value="1"/>
</dbReference>
<dbReference type="InterPro" id="IPR029058">
    <property type="entry name" value="AB_hydrolase_fold"/>
</dbReference>
<protein>
    <submittedName>
        <fullName evidence="1">Alpha/beta hydrolase</fullName>
    </submittedName>
</protein>
<name>A0A940XID0_9ACTN</name>